<keyword evidence="1" id="KW-0812">Transmembrane</keyword>
<feature type="transmembrane region" description="Helical" evidence="1">
    <location>
        <begin position="12"/>
        <end position="35"/>
    </location>
</feature>
<reference evidence="2" key="1">
    <citation type="submission" date="2018-04" db="EMBL/GenBank/DDBJ databases">
        <title>Genomes of the Obligate Erwinia dacicola and Facultative Enterobacter sp. OLF Endosymbionts of the Olive Fruit fly, Bactrocera oleae.</title>
        <authorList>
            <person name="Estes A.M."/>
            <person name="Hearn D.J."/>
            <person name="Agarwal S."/>
            <person name="Pierson E.A."/>
            <person name="Dunning-Hotopp J.C."/>
        </authorList>
    </citation>
    <scope>NUCLEOTIDE SEQUENCE [LARGE SCALE GENOMIC DNA]</scope>
    <source>
        <strain evidence="2">Oroville</strain>
    </source>
</reference>
<sequence length="81" mass="8185">MGSGAGNALTGTVRIIQGSVTMACLTAVGLIMPVIEPLHYTGAQLATLSICIAGGRLSVATLMMPVSGCLAALPVPPKHRR</sequence>
<name>A0A328TNT5_9GAMM</name>
<gene>
    <name evidence="2" type="ORF">ACZ87_03727</name>
</gene>
<proteinExistence type="predicted"/>
<evidence type="ECO:0000256" key="1">
    <source>
        <dbReference type="SAM" id="Phobius"/>
    </source>
</evidence>
<dbReference type="InterPro" id="IPR003474">
    <property type="entry name" value="Glcn_transporter"/>
</dbReference>
<dbReference type="Proteomes" id="UP000244334">
    <property type="component" value="Unassembled WGS sequence"/>
</dbReference>
<comment type="caution">
    <text evidence="2">The sequence shown here is derived from an EMBL/GenBank/DDBJ whole genome shotgun (WGS) entry which is preliminary data.</text>
</comment>
<keyword evidence="3" id="KW-1185">Reference proteome</keyword>
<dbReference type="GO" id="GO:0016020">
    <property type="term" value="C:membrane"/>
    <property type="evidence" value="ECO:0007669"/>
    <property type="project" value="InterPro"/>
</dbReference>
<evidence type="ECO:0000313" key="2">
    <source>
        <dbReference type="EMBL" id="RAP69484.1"/>
    </source>
</evidence>
<protein>
    <submittedName>
        <fullName evidence="2">GntP permease family protein</fullName>
    </submittedName>
</protein>
<keyword evidence="1" id="KW-1133">Transmembrane helix</keyword>
<dbReference type="GO" id="GO:0015128">
    <property type="term" value="F:gluconate transmembrane transporter activity"/>
    <property type="evidence" value="ECO:0007669"/>
    <property type="project" value="InterPro"/>
</dbReference>
<accession>A0A328TNT5</accession>
<dbReference type="EMBL" id="LJAM02000743">
    <property type="protein sequence ID" value="RAP69484.1"/>
    <property type="molecule type" value="Genomic_DNA"/>
</dbReference>
<feature type="transmembrane region" description="Helical" evidence="1">
    <location>
        <begin position="47"/>
        <end position="73"/>
    </location>
</feature>
<evidence type="ECO:0000313" key="3">
    <source>
        <dbReference type="Proteomes" id="UP000244334"/>
    </source>
</evidence>
<dbReference type="AlphaFoldDB" id="A0A328TNT5"/>
<keyword evidence="1" id="KW-0472">Membrane</keyword>
<organism evidence="2 3">
    <name type="scientific">Candidatus Erwinia dacicola</name>
    <dbReference type="NCBI Taxonomy" id="252393"/>
    <lineage>
        <taxon>Bacteria</taxon>
        <taxon>Pseudomonadati</taxon>
        <taxon>Pseudomonadota</taxon>
        <taxon>Gammaproteobacteria</taxon>
        <taxon>Enterobacterales</taxon>
        <taxon>Erwiniaceae</taxon>
        <taxon>Erwinia</taxon>
    </lineage>
</organism>
<dbReference type="Pfam" id="PF02447">
    <property type="entry name" value="GntP_permease"/>
    <property type="match status" value="1"/>
</dbReference>